<dbReference type="Proteomes" id="UP000257109">
    <property type="component" value="Unassembled WGS sequence"/>
</dbReference>
<comment type="caution">
    <text evidence="3">The sequence shown here is derived from an EMBL/GenBank/DDBJ whole genome shotgun (WGS) entry which is preliminary data.</text>
</comment>
<proteinExistence type="inferred from homology"/>
<evidence type="ECO:0000313" key="3">
    <source>
        <dbReference type="EMBL" id="RDX85913.1"/>
    </source>
</evidence>
<dbReference type="GO" id="GO:0006508">
    <property type="term" value="P:proteolysis"/>
    <property type="evidence" value="ECO:0007669"/>
    <property type="project" value="InterPro"/>
</dbReference>
<name>A0A371G6F1_MUCPR</name>
<dbReference type="OrthoDB" id="443318at2759"/>
<feature type="signal peptide" evidence="2">
    <location>
        <begin position="1"/>
        <end position="28"/>
    </location>
</feature>
<dbReference type="AlphaFoldDB" id="A0A371G6F1"/>
<evidence type="ECO:0000256" key="1">
    <source>
        <dbReference type="ARBA" id="ARBA00009431"/>
    </source>
</evidence>
<dbReference type="SUPFAM" id="SSF53474">
    <property type="entry name" value="alpha/beta-Hydrolases"/>
    <property type="match status" value="1"/>
</dbReference>
<keyword evidence="4" id="KW-1185">Reference proteome</keyword>
<organism evidence="3 4">
    <name type="scientific">Mucuna pruriens</name>
    <name type="common">Velvet bean</name>
    <name type="synonym">Dolichos pruriens</name>
    <dbReference type="NCBI Taxonomy" id="157652"/>
    <lineage>
        <taxon>Eukaryota</taxon>
        <taxon>Viridiplantae</taxon>
        <taxon>Streptophyta</taxon>
        <taxon>Embryophyta</taxon>
        <taxon>Tracheophyta</taxon>
        <taxon>Spermatophyta</taxon>
        <taxon>Magnoliopsida</taxon>
        <taxon>eudicotyledons</taxon>
        <taxon>Gunneridae</taxon>
        <taxon>Pentapetalae</taxon>
        <taxon>rosids</taxon>
        <taxon>fabids</taxon>
        <taxon>Fabales</taxon>
        <taxon>Fabaceae</taxon>
        <taxon>Papilionoideae</taxon>
        <taxon>50 kb inversion clade</taxon>
        <taxon>NPAAA clade</taxon>
        <taxon>indigoferoid/millettioid clade</taxon>
        <taxon>Phaseoleae</taxon>
        <taxon>Mucuna</taxon>
    </lineage>
</organism>
<evidence type="ECO:0000313" key="4">
    <source>
        <dbReference type="Proteomes" id="UP000257109"/>
    </source>
</evidence>
<accession>A0A371G6F1</accession>
<gene>
    <name evidence="3" type="primary">SCPL22</name>
    <name evidence="3" type="ORF">CR513_32822</name>
</gene>
<protein>
    <submittedName>
        <fullName evidence="3">Serine carboxypeptidase-like 22</fullName>
    </submittedName>
</protein>
<dbReference type="InterPro" id="IPR001563">
    <property type="entry name" value="Peptidase_S10"/>
</dbReference>
<dbReference type="Pfam" id="PF00450">
    <property type="entry name" value="Peptidase_S10"/>
    <property type="match status" value="1"/>
</dbReference>
<comment type="similarity">
    <text evidence="1">Belongs to the peptidase S10 family.</text>
</comment>
<dbReference type="GO" id="GO:0004185">
    <property type="term" value="F:serine-type carboxypeptidase activity"/>
    <property type="evidence" value="ECO:0007669"/>
    <property type="project" value="InterPro"/>
</dbReference>
<dbReference type="Gene3D" id="3.40.50.1820">
    <property type="entry name" value="alpha/beta hydrolase"/>
    <property type="match status" value="1"/>
</dbReference>
<feature type="chain" id="PRO_5016646202" evidence="2">
    <location>
        <begin position="29"/>
        <end position="105"/>
    </location>
</feature>
<keyword evidence="2" id="KW-0732">Signal</keyword>
<feature type="non-terminal residue" evidence="3">
    <location>
        <position position="1"/>
    </location>
</feature>
<dbReference type="InterPro" id="IPR029058">
    <property type="entry name" value="AB_hydrolase_fold"/>
</dbReference>
<evidence type="ECO:0000256" key="2">
    <source>
        <dbReference type="SAM" id="SignalP"/>
    </source>
</evidence>
<sequence length="105" mass="11902">MASQTQARHLFFLCLLLIFSIFSCIAVAVPKEQEQDRISSLPGQPPVTFSHFSGYVTVNEQHGRALFYWFTEATTSPEKKPLLLWLNGEGGIIKKKIVHSRKIII</sequence>
<reference evidence="3" key="1">
    <citation type="submission" date="2018-05" db="EMBL/GenBank/DDBJ databases">
        <title>Draft genome of Mucuna pruriens seed.</title>
        <authorList>
            <person name="Nnadi N.E."/>
            <person name="Vos R."/>
            <person name="Hasami M.H."/>
            <person name="Devisetty U.K."/>
            <person name="Aguiy J.C."/>
        </authorList>
    </citation>
    <scope>NUCLEOTIDE SEQUENCE [LARGE SCALE GENOMIC DNA]</scope>
    <source>
        <strain evidence="3">JCA_2017</strain>
    </source>
</reference>
<dbReference type="EMBL" id="QJKJ01006659">
    <property type="protein sequence ID" value="RDX85913.1"/>
    <property type="molecule type" value="Genomic_DNA"/>
</dbReference>